<dbReference type="Proteomes" id="UP000076532">
    <property type="component" value="Unassembled WGS sequence"/>
</dbReference>
<name>A0A166SZL6_9AGAM</name>
<organism evidence="1 2">
    <name type="scientific">Athelia psychrophila</name>
    <dbReference type="NCBI Taxonomy" id="1759441"/>
    <lineage>
        <taxon>Eukaryota</taxon>
        <taxon>Fungi</taxon>
        <taxon>Dikarya</taxon>
        <taxon>Basidiomycota</taxon>
        <taxon>Agaricomycotina</taxon>
        <taxon>Agaricomycetes</taxon>
        <taxon>Agaricomycetidae</taxon>
        <taxon>Atheliales</taxon>
        <taxon>Atheliaceae</taxon>
        <taxon>Athelia</taxon>
    </lineage>
</organism>
<sequence>MVNVGITHLSTEKLCNMILKDCGQNTSDLGLSAGRSRLMTELLQMGLIPPSPKPGGDGLVPATLAMAHSPHHWGLWWAGGWMEQHAQKKPKLEHQNTFAALGCASLNSQHSLVSWCLTTLVISRYLEARLKDEKMQVYVGDSMFYKSSDSIMALFAYAKEQFTPAVFPEQLDHKIKEWFSHEAELHICSSPSKMPKKQSERPDHIKYQVGLCSYCDAVPWAAVIVPYQYWSGIPRSLREKLEN</sequence>
<protein>
    <submittedName>
        <fullName evidence="1">Uncharacterized protein</fullName>
    </submittedName>
</protein>
<keyword evidence="2" id="KW-1185">Reference proteome</keyword>
<dbReference type="EMBL" id="KV417496">
    <property type="protein sequence ID" value="KZP30017.1"/>
    <property type="molecule type" value="Genomic_DNA"/>
</dbReference>
<proteinExistence type="predicted"/>
<dbReference type="AlphaFoldDB" id="A0A166SZL6"/>
<accession>A0A166SZL6</accession>
<evidence type="ECO:0000313" key="1">
    <source>
        <dbReference type="EMBL" id="KZP30017.1"/>
    </source>
</evidence>
<gene>
    <name evidence="1" type="ORF">FIBSPDRAFT_884662</name>
</gene>
<reference evidence="1 2" key="1">
    <citation type="journal article" date="2016" name="Mol. Biol. Evol.">
        <title>Comparative Genomics of Early-Diverging Mushroom-Forming Fungi Provides Insights into the Origins of Lignocellulose Decay Capabilities.</title>
        <authorList>
            <person name="Nagy L.G."/>
            <person name="Riley R."/>
            <person name="Tritt A."/>
            <person name="Adam C."/>
            <person name="Daum C."/>
            <person name="Floudas D."/>
            <person name="Sun H."/>
            <person name="Yadav J.S."/>
            <person name="Pangilinan J."/>
            <person name="Larsson K.H."/>
            <person name="Matsuura K."/>
            <person name="Barry K."/>
            <person name="Labutti K."/>
            <person name="Kuo R."/>
            <person name="Ohm R.A."/>
            <person name="Bhattacharya S.S."/>
            <person name="Shirouzu T."/>
            <person name="Yoshinaga Y."/>
            <person name="Martin F.M."/>
            <person name="Grigoriev I.V."/>
            <person name="Hibbett D.S."/>
        </authorList>
    </citation>
    <scope>NUCLEOTIDE SEQUENCE [LARGE SCALE GENOMIC DNA]</scope>
    <source>
        <strain evidence="1 2">CBS 109695</strain>
    </source>
</reference>
<evidence type="ECO:0000313" key="2">
    <source>
        <dbReference type="Proteomes" id="UP000076532"/>
    </source>
</evidence>